<dbReference type="KEGG" id="nti:DNFV4_03108"/>
<accession>A0AA86N0U7</accession>
<name>A0AA86N0U7_9BACT</name>
<feature type="region of interest" description="Disordered" evidence="1">
    <location>
        <begin position="58"/>
        <end position="77"/>
    </location>
</feature>
<organism evidence="2 3">
    <name type="scientific">Nitrospira tepida</name>
    <dbReference type="NCBI Taxonomy" id="2973512"/>
    <lineage>
        <taxon>Bacteria</taxon>
        <taxon>Pseudomonadati</taxon>
        <taxon>Nitrospirota</taxon>
        <taxon>Nitrospiria</taxon>
        <taxon>Nitrospirales</taxon>
        <taxon>Nitrospiraceae</taxon>
        <taxon>Nitrospira</taxon>
    </lineage>
</organism>
<dbReference type="AlphaFoldDB" id="A0AA86N0U7"/>
<dbReference type="SUPFAM" id="SSF52266">
    <property type="entry name" value="SGNH hydrolase"/>
    <property type="match status" value="1"/>
</dbReference>
<dbReference type="RefSeq" id="WP_289269400.1">
    <property type="nucleotide sequence ID" value="NZ_OX365700.1"/>
</dbReference>
<evidence type="ECO:0000313" key="2">
    <source>
        <dbReference type="EMBL" id="CAI4032678.1"/>
    </source>
</evidence>
<protein>
    <submittedName>
        <fullName evidence="2">Uncharacterized protein</fullName>
    </submittedName>
</protein>
<gene>
    <name evidence="2" type="ORF">DNFV4_03108</name>
</gene>
<reference evidence="2" key="1">
    <citation type="submission" date="2022-10" db="EMBL/GenBank/DDBJ databases">
        <authorList>
            <person name="Koch H."/>
        </authorList>
    </citation>
    <scope>NUCLEOTIDE SEQUENCE</scope>
    <source>
        <strain evidence="2">DNF</strain>
    </source>
</reference>
<dbReference type="Proteomes" id="UP001179121">
    <property type="component" value="Chromosome"/>
</dbReference>
<sequence>MRILNASVTGYNLADYANVLETILPTQPVEGIILGLCLNDVIGASQANILTVLSKQTDHRPTQDQASQTGQQAKQQQEQDKVQLLAQPGPIEVSKDRYPNPIVRTIRYINDNYFNFNEALKRYSRTYLWLKSLATDTSRDYFQADALAYRDDATMATAAKI</sequence>
<evidence type="ECO:0000313" key="3">
    <source>
        <dbReference type="Proteomes" id="UP001179121"/>
    </source>
</evidence>
<proteinExistence type="predicted"/>
<evidence type="ECO:0000256" key="1">
    <source>
        <dbReference type="SAM" id="MobiDB-lite"/>
    </source>
</evidence>
<dbReference type="EMBL" id="OX365700">
    <property type="protein sequence ID" value="CAI4032678.1"/>
    <property type="molecule type" value="Genomic_DNA"/>
</dbReference>
<keyword evidence="3" id="KW-1185">Reference proteome</keyword>
<feature type="compositionally biased region" description="Low complexity" evidence="1">
    <location>
        <begin position="63"/>
        <end position="77"/>
    </location>
</feature>